<evidence type="ECO:0000259" key="1">
    <source>
        <dbReference type="Pfam" id="PF03460"/>
    </source>
</evidence>
<organism evidence="2 3">
    <name type="scientific">Clostridium perfringens</name>
    <dbReference type="NCBI Taxonomy" id="1502"/>
    <lineage>
        <taxon>Bacteria</taxon>
        <taxon>Bacillati</taxon>
        <taxon>Bacillota</taxon>
        <taxon>Clostridia</taxon>
        <taxon>Eubacteriales</taxon>
        <taxon>Clostridiaceae</taxon>
        <taxon>Clostridium</taxon>
    </lineage>
</organism>
<comment type="caution">
    <text evidence="2">The sequence shown here is derived from an EMBL/GenBank/DDBJ whole genome shotgun (WGS) entry which is preliminary data.</text>
</comment>
<proteinExistence type="predicted"/>
<evidence type="ECO:0000313" key="3">
    <source>
        <dbReference type="Proteomes" id="UP001291306"/>
    </source>
</evidence>
<dbReference type="GO" id="GO:0016491">
    <property type="term" value="F:oxidoreductase activity"/>
    <property type="evidence" value="ECO:0007669"/>
    <property type="project" value="InterPro"/>
</dbReference>
<dbReference type="EMBL" id="WNVC01001204">
    <property type="protein sequence ID" value="MDZ5001259.1"/>
    <property type="molecule type" value="Genomic_DNA"/>
</dbReference>
<dbReference type="Pfam" id="PF03460">
    <property type="entry name" value="NIR_SIR_ferr"/>
    <property type="match status" value="1"/>
</dbReference>
<dbReference type="AlphaFoldDB" id="A0AAW9IJM0"/>
<feature type="domain" description="Nitrite/Sulfite reductase ferredoxin-like" evidence="1">
    <location>
        <begin position="18"/>
        <end position="82"/>
    </location>
</feature>
<dbReference type="InterPro" id="IPR036136">
    <property type="entry name" value="Nit/Sulf_reduc_fer-like_dom_sf"/>
</dbReference>
<feature type="non-terminal residue" evidence="2">
    <location>
        <position position="116"/>
    </location>
</feature>
<protein>
    <submittedName>
        <fullName evidence="2">Sulfite reductase subunit C</fullName>
    </submittedName>
</protein>
<evidence type="ECO:0000313" key="2">
    <source>
        <dbReference type="EMBL" id="MDZ5001259.1"/>
    </source>
</evidence>
<reference evidence="2" key="1">
    <citation type="submission" date="2019-11" db="EMBL/GenBank/DDBJ databases">
        <title>Characterization of Clostridium perfringens isolates from swine manure treated agricultural soils.</title>
        <authorList>
            <person name="Wushke S.T."/>
        </authorList>
    </citation>
    <scope>NUCLEOTIDE SEQUENCE</scope>
    <source>
        <strain evidence="2">X26</strain>
    </source>
</reference>
<dbReference type="InterPro" id="IPR005117">
    <property type="entry name" value="NiRdtase/SiRdtase_haem-b_fer"/>
</dbReference>
<dbReference type="Proteomes" id="UP001291306">
    <property type="component" value="Unassembled WGS sequence"/>
</dbReference>
<gene>
    <name evidence="2" type="ORF">GNF79_19825</name>
</gene>
<sequence>MNHDINVKKTRLNCFRQSKVPGEFMLQMRVPGGTVNAKYLGDVQYIAETYGNGTFHIGMRQTFSIPGIKYENIPSVNEYIANYLKEVEIDECNCDMTIDENGYPTIGARNIMACIG</sequence>
<dbReference type="Gene3D" id="3.90.480.20">
    <property type="match status" value="1"/>
</dbReference>
<accession>A0AAW9IJM0</accession>
<dbReference type="SUPFAM" id="SSF55124">
    <property type="entry name" value="Nitrite/Sulfite reductase N-terminal domain-like"/>
    <property type="match status" value="1"/>
</dbReference>
<name>A0AAW9IJM0_CLOPF</name>